<keyword evidence="1" id="KW-0413">Isomerase</keyword>
<dbReference type="Gene3D" id="3.40.50.2000">
    <property type="entry name" value="Glycogen Phosphorylase B"/>
    <property type="match status" value="2"/>
</dbReference>
<proteinExistence type="inferred from homology"/>
<dbReference type="NCBIfam" id="TIGR00236">
    <property type="entry name" value="wecB"/>
    <property type="match status" value="1"/>
</dbReference>
<accession>A0A1G2T089</accession>
<dbReference type="PANTHER" id="PTHR43174:SF1">
    <property type="entry name" value="UDP-N-ACETYLGLUCOSAMINE 2-EPIMERASE"/>
    <property type="match status" value="1"/>
</dbReference>
<dbReference type="GO" id="GO:0016853">
    <property type="term" value="F:isomerase activity"/>
    <property type="evidence" value="ECO:0007669"/>
    <property type="project" value="UniProtKB-KW"/>
</dbReference>
<reference evidence="3 4" key="1">
    <citation type="journal article" date="2016" name="Nat. Commun.">
        <title>Thousands of microbial genomes shed light on interconnected biogeochemical processes in an aquifer system.</title>
        <authorList>
            <person name="Anantharaman K."/>
            <person name="Brown C.T."/>
            <person name="Hug L.A."/>
            <person name="Sharon I."/>
            <person name="Castelle C.J."/>
            <person name="Probst A.J."/>
            <person name="Thomas B.C."/>
            <person name="Singh A."/>
            <person name="Wilkins M.J."/>
            <person name="Karaoz U."/>
            <person name="Brodie E.L."/>
            <person name="Williams K.H."/>
            <person name="Hubbard S.S."/>
            <person name="Banfield J.F."/>
        </authorList>
    </citation>
    <scope>NUCLEOTIDE SEQUENCE [LARGE SCALE GENOMIC DNA]</scope>
</reference>
<dbReference type="AlphaFoldDB" id="A0A1G2T089"/>
<protein>
    <submittedName>
        <fullName evidence="3">UDP-N-acetylglucosamine 2-epimerase</fullName>
    </submittedName>
</protein>
<organism evidence="3 4">
    <name type="scientific">Candidatus Zambryskibacteria bacterium RIFCSPHIGHO2_01_FULL_46_25</name>
    <dbReference type="NCBI Taxonomy" id="1802738"/>
    <lineage>
        <taxon>Bacteria</taxon>
        <taxon>Candidatus Zambryskiibacteriota</taxon>
    </lineage>
</organism>
<gene>
    <name evidence="3" type="ORF">A2838_00965</name>
</gene>
<evidence type="ECO:0000313" key="3">
    <source>
        <dbReference type="EMBL" id="OHA90532.1"/>
    </source>
</evidence>
<dbReference type="InterPro" id="IPR029767">
    <property type="entry name" value="WecB-like"/>
</dbReference>
<evidence type="ECO:0000313" key="4">
    <source>
        <dbReference type="Proteomes" id="UP000178107"/>
    </source>
</evidence>
<name>A0A1G2T089_9BACT</name>
<comment type="caution">
    <text evidence="3">The sequence shown here is derived from an EMBL/GenBank/DDBJ whole genome shotgun (WGS) entry which is preliminary data.</text>
</comment>
<evidence type="ECO:0000256" key="1">
    <source>
        <dbReference type="RuleBase" id="RU003513"/>
    </source>
</evidence>
<dbReference type="EMBL" id="MHVH01000004">
    <property type="protein sequence ID" value="OHA90532.1"/>
    <property type="molecule type" value="Genomic_DNA"/>
</dbReference>
<dbReference type="PANTHER" id="PTHR43174">
    <property type="entry name" value="UDP-N-ACETYLGLUCOSAMINE 2-EPIMERASE"/>
    <property type="match status" value="1"/>
</dbReference>
<feature type="domain" description="UDP-N-acetylglucosamine 2-epimerase" evidence="2">
    <location>
        <begin position="26"/>
        <end position="360"/>
    </location>
</feature>
<sequence length="364" mass="40376">MTPKIAIILGTRPEIIKMSPIVKAFQNRAIDFFILHTGQHYSYELDKKMFEDLGVPAPKYNLHIGGEPYRKQVGFMIRDVSNILKKDRPGAIIVQGDTTSVLTGALSANKLGIPVAHHEAGLRSHDLSMLEEENRIITDHISDYLFVPTKDALKNLIEEGIDEEKVFLTGNTIVDTVIQNVKIAETKATKFKELGLIPKGYILASVHRAENVDVKERLFCIIEGLEMTAKKIGISVVLPLHPRTSIRLKEFNIAIPSSIHCIDPVGFLDLLVLEKNAALIMTDSGGLQEEAFILNVPCVTLRDNTERPETIKYGANILAGTNPETIVQSARVMMEKNLNLTTHDNPFGDGRAGERIVDILLKSL</sequence>
<dbReference type="Proteomes" id="UP000178107">
    <property type="component" value="Unassembled WGS sequence"/>
</dbReference>
<comment type="similarity">
    <text evidence="1">Belongs to the UDP-N-acetylglucosamine 2-epimerase family.</text>
</comment>
<dbReference type="SUPFAM" id="SSF53756">
    <property type="entry name" value="UDP-Glycosyltransferase/glycogen phosphorylase"/>
    <property type="match status" value="1"/>
</dbReference>
<dbReference type="InterPro" id="IPR003331">
    <property type="entry name" value="UDP_GlcNAc_Epimerase_2_dom"/>
</dbReference>
<dbReference type="Pfam" id="PF02350">
    <property type="entry name" value="Epimerase_2"/>
    <property type="match status" value="1"/>
</dbReference>
<evidence type="ECO:0000259" key="2">
    <source>
        <dbReference type="Pfam" id="PF02350"/>
    </source>
</evidence>
<dbReference type="CDD" id="cd03786">
    <property type="entry name" value="GTB_UDP-GlcNAc_2-Epimerase"/>
    <property type="match status" value="1"/>
</dbReference>